<sequence length="270" mass="31625">MKILDYLIDNKEWIFSGIGIIVIIGMGTLVRNILNTKKKNFSISNNINSNNVNITVNERRIPKLAIKAEKRECRIFNPEVYSEINSYKNIINYRNGYLQQLVDEMNINIINVGYSFAKDVNIEFNLKKEECLLTTKNMFWISESLLLENYENKTLDDLLIQSYKIPILESGERVRLPLNQTINGVIVSCLFNTSYFINFEEQEFSKMASVYENIKNNLPLKPPVLYISIEYCDEDGAVRKEQYKVLFKIKFIQFCKFLCVEYNEVKIPNK</sequence>
<keyword evidence="2" id="KW-1185">Reference proteome</keyword>
<gene>
    <name evidence="1" type="ORF">rsdtw13_29420</name>
</gene>
<proteinExistence type="predicted"/>
<evidence type="ECO:0000313" key="1">
    <source>
        <dbReference type="EMBL" id="GKX67684.1"/>
    </source>
</evidence>
<name>A0ACB5RFC3_9CLOT</name>
<accession>A0ACB5RFC3</accession>
<comment type="caution">
    <text evidence="1">The sequence shown here is derived from an EMBL/GenBank/DDBJ whole genome shotgun (WGS) entry which is preliminary data.</text>
</comment>
<evidence type="ECO:0000313" key="2">
    <source>
        <dbReference type="Proteomes" id="UP001058074"/>
    </source>
</evidence>
<dbReference type="EMBL" id="BROD01000001">
    <property type="protein sequence ID" value="GKX67684.1"/>
    <property type="molecule type" value="Genomic_DNA"/>
</dbReference>
<reference evidence="1" key="1">
    <citation type="journal article" date="2025" name="Int. J. Syst. Evol. Microbiol.">
        <title>Inconstantimicrobium mannanitabidum sp. nov., a novel member of the family Clostridiaceae isolated from anoxic soil under the treatment of reductive soil disinfestation.</title>
        <authorList>
            <person name="Ueki A."/>
            <person name="Tonouchi A."/>
            <person name="Honma S."/>
            <person name="Kaku N."/>
            <person name="Ueki K."/>
        </authorList>
    </citation>
    <scope>NUCLEOTIDE SEQUENCE</scope>
    <source>
        <strain evidence="1">TW13</strain>
    </source>
</reference>
<organism evidence="1 2">
    <name type="scientific">Inconstantimicrobium mannanitabidum</name>
    <dbReference type="NCBI Taxonomy" id="1604901"/>
    <lineage>
        <taxon>Bacteria</taxon>
        <taxon>Bacillati</taxon>
        <taxon>Bacillota</taxon>
        <taxon>Clostridia</taxon>
        <taxon>Eubacteriales</taxon>
        <taxon>Clostridiaceae</taxon>
        <taxon>Inconstantimicrobium</taxon>
    </lineage>
</organism>
<dbReference type="Proteomes" id="UP001058074">
    <property type="component" value="Unassembled WGS sequence"/>
</dbReference>
<protein>
    <submittedName>
        <fullName evidence="1">Uncharacterized protein</fullName>
    </submittedName>
</protein>